<feature type="compositionally biased region" description="Pro residues" evidence="1">
    <location>
        <begin position="122"/>
        <end position="131"/>
    </location>
</feature>
<gene>
    <name evidence="2" type="ORF">ACFPCY_03740</name>
</gene>
<protein>
    <recommendedName>
        <fullName evidence="4">Lipoprotein</fullName>
    </recommendedName>
</protein>
<dbReference type="Proteomes" id="UP001595872">
    <property type="component" value="Unassembled WGS sequence"/>
</dbReference>
<proteinExistence type="predicted"/>
<evidence type="ECO:0000256" key="1">
    <source>
        <dbReference type="SAM" id="MobiDB-lite"/>
    </source>
</evidence>
<keyword evidence="3" id="KW-1185">Reference proteome</keyword>
<accession>A0ABV9TQN8</accession>
<dbReference type="SUPFAM" id="SSF47240">
    <property type="entry name" value="Ferritin-like"/>
    <property type="match status" value="1"/>
</dbReference>
<dbReference type="EMBL" id="JBHSIT010000001">
    <property type="protein sequence ID" value="MFC4906421.1"/>
    <property type="molecule type" value="Genomic_DNA"/>
</dbReference>
<organism evidence="2 3">
    <name type="scientific">Actinomadura gamaensis</name>
    <dbReference type="NCBI Taxonomy" id="1763541"/>
    <lineage>
        <taxon>Bacteria</taxon>
        <taxon>Bacillati</taxon>
        <taxon>Actinomycetota</taxon>
        <taxon>Actinomycetes</taxon>
        <taxon>Streptosporangiales</taxon>
        <taxon>Thermomonosporaceae</taxon>
        <taxon>Actinomadura</taxon>
    </lineage>
</organism>
<dbReference type="RefSeq" id="WP_378252122.1">
    <property type="nucleotide sequence ID" value="NZ_JBHSIT010000001.1"/>
</dbReference>
<evidence type="ECO:0000313" key="2">
    <source>
        <dbReference type="EMBL" id="MFC4906421.1"/>
    </source>
</evidence>
<feature type="region of interest" description="Disordered" evidence="1">
    <location>
        <begin position="111"/>
        <end position="132"/>
    </location>
</feature>
<reference evidence="3" key="1">
    <citation type="journal article" date="2019" name="Int. J. Syst. Evol. Microbiol.">
        <title>The Global Catalogue of Microorganisms (GCM) 10K type strain sequencing project: providing services to taxonomists for standard genome sequencing and annotation.</title>
        <authorList>
            <consortium name="The Broad Institute Genomics Platform"/>
            <consortium name="The Broad Institute Genome Sequencing Center for Infectious Disease"/>
            <person name="Wu L."/>
            <person name="Ma J."/>
        </authorList>
    </citation>
    <scope>NUCLEOTIDE SEQUENCE [LARGE SCALE GENOMIC DNA]</scope>
    <source>
        <strain evidence="3">KLKA75</strain>
    </source>
</reference>
<comment type="caution">
    <text evidence="2">The sequence shown here is derived from an EMBL/GenBank/DDBJ whole genome shotgun (WGS) entry which is preliminary data.</text>
</comment>
<evidence type="ECO:0000313" key="3">
    <source>
        <dbReference type="Proteomes" id="UP001595872"/>
    </source>
</evidence>
<dbReference type="InterPro" id="IPR009078">
    <property type="entry name" value="Ferritin-like_SF"/>
</dbReference>
<name>A0ABV9TQN8_9ACTN</name>
<evidence type="ECO:0008006" key="4">
    <source>
        <dbReference type="Google" id="ProtNLM"/>
    </source>
</evidence>
<sequence length="184" mass="18234">MPEAGAGKGPSTPSLRDVPAPSRRALIGWSAALALPAAPLLAGCGSVAPAKADTAGLPVLVAAITSEQDLVARYEAARSAHAELAWLLDPALAHHREHLAVLRRHYVSGSGNRAGEGGRIPPSAPVAPPGGGPRAVLAGLRQAETSAAARLTAAVAKVDAGLAQVLASIGACEAGHAEALGRAS</sequence>